<reference evidence="1 2" key="1">
    <citation type="journal article" date="2010" name="Int. J. Syst. Evol. Microbiol.">
        <title>Vagococcus penaei sp. nov., isolated from spoilage microbiota of cooked shrimp (Penaeus vannamei).</title>
        <authorList>
            <person name="Jaffres E."/>
            <person name="Prevost H."/>
            <person name="Rossero A."/>
            <person name="Joffraud J.J."/>
            <person name="Dousset X."/>
        </authorList>
    </citation>
    <scope>NUCLEOTIDE SEQUENCE [LARGE SCALE GENOMIC DNA]</scope>
    <source>
        <strain evidence="1 2">CD276</strain>
    </source>
</reference>
<dbReference type="InterPro" id="IPR027994">
    <property type="entry name" value="WxL_dom"/>
</dbReference>
<gene>
    <name evidence="1" type="ORF">BW732_03690</name>
</gene>
<dbReference type="InterPro" id="IPR046776">
    <property type="entry name" value="Pectate_lyase_5"/>
</dbReference>
<sequence length="936" mass="102229">MNKSIKFLLIIFCFIMFKPSPVNGAEKSKVTNVQFGNSIIEANVNKADVSNWTEFKNALEDPSIENIFVSENLQATSVATVNGNKTIEFNHKSINILSRYITINAPNKVTISNISIGGSTSNTYVFNGTGELIFKNDVSSSEKNQANIANMSGGNLIFDGVTMTFDNHSNYNVAVAAKNFTITNASTITSTAEKFYGITNAQDDGAKILIDKGSKVVTTSLKSATGNGRGQVWDIRRRADFYMDGEGTMLSVTGDGKQRADNGGIFLVQADHSTINVLNGATLDVHSLHTSAILLQSQGGIFNVDNDSEVNAVQDGDNNYTLGSTIRFRIRGGMTFNVTNKSKINIEKKSGNAPAIRMYGGGNAINISGASDFMVHNVGDGVNRDGGGDNRNQGILYTTGAGNSFKAVDEDSNISIISESGIPFDSKGTDLNIDIGQGSYFVARGKTSSINAGIFNSGKLTFMMDTVKYFDFRNGNKGNIFSSANTSTFVSKQSDLSVWEKNRGFNQSASKSWNNVDFELNGTNLANLQSSTSPTMIQNFDKMTNYSRMSANNQRAIVDDIRVPTDADQSVFAHVSVPGGKYDPPQSSNDGENSAQIGIYAPDGKSLYKLSGTTNTLSIYGEPEEPGWVKVTLPDDKFLAENQKVKVLSAWRGTVDDPPELITPSLPEDIKTDEEKVYAVVPPKPVVLETKDIDSLSKEIFGNGTPDTTAYLYLNDNDTGIKTEVSRDGKFRLPLPDKLVKGDKVQILLQDKKGLAKNVINPPYTNSKIGNIEPIKEFSYHDTKFLPGTSLYVIGQLTLAETPQTFDFGTQKISTSRQTFWPEIKGNLIVTDTRDNSEGWQIKLSEETPFIPEDKDKSNLNSILYYQDEKQEKPLSKDAIIIYEQDVSADGKYVITDGWGKENNKGIKAEVPVENQLLGSYTSVLNWSMEMVPNNS</sequence>
<dbReference type="Pfam" id="PF20585">
    <property type="entry name" value="Pectate_lyase_5"/>
    <property type="match status" value="1"/>
</dbReference>
<dbReference type="EMBL" id="CP019609">
    <property type="protein sequence ID" value="AQP53427.1"/>
    <property type="molecule type" value="Genomic_DNA"/>
</dbReference>
<dbReference type="OrthoDB" id="2176356at2"/>
<name>A0A1Q2D5D3_9ENTE</name>
<dbReference type="KEGG" id="vpi:BW732_03690"/>
<evidence type="ECO:0000313" key="2">
    <source>
        <dbReference type="Proteomes" id="UP000188246"/>
    </source>
</evidence>
<keyword evidence="2" id="KW-1185">Reference proteome</keyword>
<proteinExistence type="predicted"/>
<dbReference type="RefSeq" id="WP_077275517.1">
    <property type="nucleotide sequence ID" value="NZ_CP019609.1"/>
</dbReference>
<dbReference type="STRING" id="633807.BW732_03690"/>
<dbReference type="Proteomes" id="UP000188246">
    <property type="component" value="Chromosome"/>
</dbReference>
<organism evidence="1 2">
    <name type="scientific">Vagococcus penaei</name>
    <dbReference type="NCBI Taxonomy" id="633807"/>
    <lineage>
        <taxon>Bacteria</taxon>
        <taxon>Bacillati</taxon>
        <taxon>Bacillota</taxon>
        <taxon>Bacilli</taxon>
        <taxon>Lactobacillales</taxon>
        <taxon>Enterococcaceae</taxon>
        <taxon>Vagococcus</taxon>
    </lineage>
</organism>
<dbReference type="Pfam" id="PF13731">
    <property type="entry name" value="WxL"/>
    <property type="match status" value="1"/>
</dbReference>
<protein>
    <submittedName>
        <fullName evidence="1">Uncharacterized protein</fullName>
    </submittedName>
</protein>
<evidence type="ECO:0000313" key="1">
    <source>
        <dbReference type="EMBL" id="AQP53427.1"/>
    </source>
</evidence>
<accession>A0A1Q2D5D3</accession>
<dbReference type="AlphaFoldDB" id="A0A1Q2D5D3"/>